<evidence type="ECO:0000256" key="3">
    <source>
        <dbReference type="ARBA" id="ARBA00022692"/>
    </source>
</evidence>
<comment type="subcellular location">
    <subcellularLocation>
        <location evidence="8">Cell membrane</location>
        <topology evidence="8">Multi-pass membrane protein</topology>
    </subcellularLocation>
    <subcellularLocation>
        <location evidence="1">Endomembrane system</location>
        <topology evidence="1">Multi-pass membrane protein</topology>
    </subcellularLocation>
</comment>
<accession>A0A7G9W4L7</accession>
<keyword evidence="10" id="KW-1185">Reference proteome</keyword>
<dbReference type="EMBL" id="CP058559">
    <property type="protein sequence ID" value="QNO13629.1"/>
    <property type="molecule type" value="Genomic_DNA"/>
</dbReference>
<evidence type="ECO:0000256" key="5">
    <source>
        <dbReference type="ARBA" id="ARBA00022982"/>
    </source>
</evidence>
<comment type="subunit">
    <text evidence="8">The complex is composed of six subunits: RnfA, RnfB, RnfC, RnfD, RnfE and RnfG.</text>
</comment>
<keyword evidence="6 8" id="KW-1133">Transmembrane helix</keyword>
<keyword evidence="2 8" id="KW-0813">Transport</keyword>
<dbReference type="PANTHER" id="PTHR30586:SF0">
    <property type="entry name" value="ION-TRANSLOCATING OXIDOREDUCTASE COMPLEX SUBUNIT E"/>
    <property type="match status" value="1"/>
</dbReference>
<feature type="transmembrane region" description="Helical" evidence="8">
    <location>
        <begin position="95"/>
        <end position="116"/>
    </location>
</feature>
<keyword evidence="7 8" id="KW-0472">Membrane</keyword>
<evidence type="ECO:0000256" key="6">
    <source>
        <dbReference type="ARBA" id="ARBA00022989"/>
    </source>
</evidence>
<dbReference type="InterPro" id="IPR010968">
    <property type="entry name" value="RnfE"/>
</dbReference>
<keyword evidence="5 8" id="KW-0249">Electron transport</keyword>
<feature type="transmembrane region" description="Helical" evidence="8">
    <location>
        <begin position="161"/>
        <end position="181"/>
    </location>
</feature>
<evidence type="ECO:0000256" key="1">
    <source>
        <dbReference type="ARBA" id="ARBA00004127"/>
    </source>
</evidence>
<comment type="function">
    <text evidence="8">Part of a membrane-bound complex that couples electron transfer with translocation of ions across the membrane.</text>
</comment>
<evidence type="ECO:0000313" key="10">
    <source>
        <dbReference type="Proteomes" id="UP000516160"/>
    </source>
</evidence>
<dbReference type="PIRSF" id="PIRSF006102">
    <property type="entry name" value="NQR_DE"/>
    <property type="match status" value="1"/>
</dbReference>
<evidence type="ECO:0000256" key="2">
    <source>
        <dbReference type="ARBA" id="ARBA00022448"/>
    </source>
</evidence>
<keyword evidence="4 8" id="KW-1278">Translocase</keyword>
<sequence length="184" mass="19849">MIQEFTKGLFKENPVFRLLLGLCPTLAVTTSAFNGFGMGMATTFVLLCSNILVSLVKKLIPSEVRIPSYIIIIATFVTIVEMLMQAFAYSLFENLGIFIPLIVVNCVILGRAEAFASKEAVLPSIFDALGMGLGFTLSLTVLGAVRQSLSGSLMIFGMPPGAFLTLGLLLALINFVTIKYLKRG</sequence>
<keyword evidence="8" id="KW-1003">Cell membrane</keyword>
<feature type="transmembrane region" description="Helical" evidence="8">
    <location>
        <begin position="39"/>
        <end position="56"/>
    </location>
</feature>
<evidence type="ECO:0000256" key="8">
    <source>
        <dbReference type="HAMAP-Rule" id="MF_00478"/>
    </source>
</evidence>
<dbReference type="GO" id="GO:0005886">
    <property type="term" value="C:plasma membrane"/>
    <property type="evidence" value="ECO:0007669"/>
    <property type="project" value="UniProtKB-SubCell"/>
</dbReference>
<evidence type="ECO:0000256" key="7">
    <source>
        <dbReference type="ARBA" id="ARBA00023136"/>
    </source>
</evidence>
<gene>
    <name evidence="8" type="primary">rnfE</name>
    <name evidence="9" type="ORF">HYG86_02010</name>
</gene>
<dbReference type="KEGG" id="acae:HYG86_02010"/>
<dbReference type="Proteomes" id="UP000516160">
    <property type="component" value="Chromosome"/>
</dbReference>
<dbReference type="Pfam" id="PF02508">
    <property type="entry name" value="Rnf-Nqr"/>
    <property type="match status" value="1"/>
</dbReference>
<dbReference type="NCBIfam" id="TIGR01948">
    <property type="entry name" value="rnfE"/>
    <property type="match status" value="1"/>
</dbReference>
<evidence type="ECO:0000256" key="4">
    <source>
        <dbReference type="ARBA" id="ARBA00022967"/>
    </source>
</evidence>
<reference evidence="9 10" key="1">
    <citation type="submission" date="2020-07" db="EMBL/GenBank/DDBJ databases">
        <title>Alkalicella. sp. LB2 genome.</title>
        <authorList>
            <person name="Postec A."/>
            <person name="Quemeneur M."/>
        </authorList>
    </citation>
    <scope>NUCLEOTIDE SEQUENCE [LARGE SCALE GENOMIC DNA]</scope>
    <source>
        <strain evidence="9 10">LB2</strain>
    </source>
</reference>
<dbReference type="NCBIfam" id="NF009070">
    <property type="entry name" value="PRK12405.1"/>
    <property type="match status" value="1"/>
</dbReference>
<dbReference type="GO" id="GO:0012505">
    <property type="term" value="C:endomembrane system"/>
    <property type="evidence" value="ECO:0007669"/>
    <property type="project" value="UniProtKB-SubCell"/>
</dbReference>
<dbReference type="RefSeq" id="WP_213167296.1">
    <property type="nucleotide sequence ID" value="NZ_CP058559.1"/>
</dbReference>
<organism evidence="9 10">
    <name type="scientific">Alkalicella caledoniensis</name>
    <dbReference type="NCBI Taxonomy" id="2731377"/>
    <lineage>
        <taxon>Bacteria</taxon>
        <taxon>Bacillati</taxon>
        <taxon>Bacillota</taxon>
        <taxon>Clostridia</taxon>
        <taxon>Eubacteriales</taxon>
        <taxon>Proteinivoracaceae</taxon>
        <taxon>Alkalicella</taxon>
    </lineage>
</organism>
<keyword evidence="3 8" id="KW-0812">Transmembrane</keyword>
<dbReference type="AlphaFoldDB" id="A0A7G9W4L7"/>
<feature type="transmembrane region" description="Helical" evidence="8">
    <location>
        <begin position="68"/>
        <end position="89"/>
    </location>
</feature>
<evidence type="ECO:0000313" key="9">
    <source>
        <dbReference type="EMBL" id="QNO13629.1"/>
    </source>
</evidence>
<dbReference type="EC" id="7.-.-.-" evidence="8"/>
<dbReference type="HAMAP" id="MF_00478">
    <property type="entry name" value="RsxE_RnfE"/>
    <property type="match status" value="1"/>
</dbReference>
<comment type="similarity">
    <text evidence="8">Belongs to the NqrDE/RnfAE family.</text>
</comment>
<dbReference type="GO" id="GO:0022900">
    <property type="term" value="P:electron transport chain"/>
    <property type="evidence" value="ECO:0007669"/>
    <property type="project" value="UniProtKB-UniRule"/>
</dbReference>
<protein>
    <recommendedName>
        <fullName evidence="8">Ion-translocating oxidoreductase complex subunit E</fullName>
        <ecNumber evidence="8">7.-.-.-</ecNumber>
    </recommendedName>
    <alternativeName>
        <fullName evidence="8">Rnf electron transport complex subunit E</fullName>
    </alternativeName>
</protein>
<feature type="transmembrane region" description="Helical" evidence="8">
    <location>
        <begin position="128"/>
        <end position="149"/>
    </location>
</feature>
<proteinExistence type="inferred from homology"/>
<name>A0A7G9W4L7_ALKCA</name>
<dbReference type="InterPro" id="IPR003667">
    <property type="entry name" value="NqrDE/RnfAE"/>
</dbReference>
<dbReference type="PANTHER" id="PTHR30586">
    <property type="entry name" value="ELECTRON TRANSPORT COMPLEX PROTEIN RNFE"/>
    <property type="match status" value="1"/>
</dbReference>